<dbReference type="AlphaFoldDB" id="A0A1G7UV48"/>
<keyword evidence="3" id="KW-1185">Reference proteome</keyword>
<feature type="domain" description="RES" evidence="1">
    <location>
        <begin position="14"/>
        <end position="140"/>
    </location>
</feature>
<gene>
    <name evidence="2" type="ORF">SAMN05216605_102289</name>
</gene>
<protein>
    <submittedName>
        <fullName evidence="2">RES domain-containing protein</fullName>
    </submittedName>
</protein>
<dbReference type="EMBL" id="FNCO01000002">
    <property type="protein sequence ID" value="SDG51377.1"/>
    <property type="molecule type" value="Genomic_DNA"/>
</dbReference>
<evidence type="ECO:0000313" key="3">
    <source>
        <dbReference type="Proteomes" id="UP000182894"/>
    </source>
</evidence>
<dbReference type="Proteomes" id="UP000182894">
    <property type="component" value="Unassembled WGS sequence"/>
</dbReference>
<proteinExistence type="predicted"/>
<evidence type="ECO:0000259" key="1">
    <source>
        <dbReference type="SMART" id="SM00953"/>
    </source>
</evidence>
<sequence length="152" mass="16451">MRAWRIGKASNVSELTGAGAALYGGRWNHPQHPALYLGLSTAGCALDAVMLAGHVPCLPLKLVELQLPDNPALYHEPDLQQLPAGWDALPADKASMDFGTAWLERTEQLGLILPSATTVQTRCLMINPKHPAMAQVKILQSSDFIYGLARAR</sequence>
<accession>A0A1G7UV48</accession>
<evidence type="ECO:0000313" key="2">
    <source>
        <dbReference type="EMBL" id="SDG51377.1"/>
    </source>
</evidence>
<name>A0A1G7UV48_9PSED</name>
<dbReference type="OrthoDB" id="9789501at2"/>
<dbReference type="STRING" id="89065.SAMN05216605_102289"/>
<reference evidence="3" key="1">
    <citation type="submission" date="2016-10" db="EMBL/GenBank/DDBJ databases">
        <authorList>
            <person name="Varghese N."/>
            <person name="Submissions S."/>
        </authorList>
    </citation>
    <scope>NUCLEOTIDE SEQUENCE [LARGE SCALE GENOMIC DNA]</scope>
    <source>
        <strain evidence="3">ATCC 700689</strain>
    </source>
</reference>
<organism evidence="2 3">
    <name type="scientific">Pseudomonas abietaniphila</name>
    <dbReference type="NCBI Taxonomy" id="89065"/>
    <lineage>
        <taxon>Bacteria</taxon>
        <taxon>Pseudomonadati</taxon>
        <taxon>Pseudomonadota</taxon>
        <taxon>Gammaproteobacteria</taxon>
        <taxon>Pseudomonadales</taxon>
        <taxon>Pseudomonadaceae</taxon>
        <taxon>Pseudomonas</taxon>
    </lineage>
</organism>
<dbReference type="SMART" id="SM00953">
    <property type="entry name" value="RES"/>
    <property type="match status" value="1"/>
</dbReference>
<dbReference type="InterPro" id="IPR014914">
    <property type="entry name" value="RES_dom"/>
</dbReference>
<dbReference type="RefSeq" id="WP_074750615.1">
    <property type="nucleotide sequence ID" value="NZ_FNCO01000002.1"/>
</dbReference>
<dbReference type="Pfam" id="PF08808">
    <property type="entry name" value="RES"/>
    <property type="match status" value="1"/>
</dbReference>